<accession>A0ACC1T4Z7</accession>
<evidence type="ECO:0000313" key="2">
    <source>
        <dbReference type="Proteomes" id="UP001148662"/>
    </source>
</evidence>
<evidence type="ECO:0000313" key="1">
    <source>
        <dbReference type="EMBL" id="KAJ3553216.1"/>
    </source>
</evidence>
<comment type="caution">
    <text evidence="1">The sequence shown here is derived from an EMBL/GenBank/DDBJ whole genome shotgun (WGS) entry which is preliminary data.</text>
</comment>
<reference evidence="1" key="1">
    <citation type="submission" date="2022-07" db="EMBL/GenBank/DDBJ databases">
        <title>Genome Sequence of Phlebia brevispora.</title>
        <authorList>
            <person name="Buettner E."/>
        </authorList>
    </citation>
    <scope>NUCLEOTIDE SEQUENCE</scope>
    <source>
        <strain evidence="1">MPL23</strain>
    </source>
</reference>
<dbReference type="EMBL" id="JANHOG010000565">
    <property type="protein sequence ID" value="KAJ3553216.1"/>
    <property type="molecule type" value="Genomic_DNA"/>
</dbReference>
<proteinExistence type="predicted"/>
<name>A0ACC1T4Z7_9APHY</name>
<gene>
    <name evidence="1" type="ORF">NM688_g3734</name>
</gene>
<keyword evidence="2" id="KW-1185">Reference proteome</keyword>
<dbReference type="Proteomes" id="UP001148662">
    <property type="component" value="Unassembled WGS sequence"/>
</dbReference>
<protein>
    <submittedName>
        <fullName evidence="1">Uncharacterized protein</fullName>
    </submittedName>
</protein>
<organism evidence="1 2">
    <name type="scientific">Phlebia brevispora</name>
    <dbReference type="NCBI Taxonomy" id="194682"/>
    <lineage>
        <taxon>Eukaryota</taxon>
        <taxon>Fungi</taxon>
        <taxon>Dikarya</taxon>
        <taxon>Basidiomycota</taxon>
        <taxon>Agaricomycotina</taxon>
        <taxon>Agaricomycetes</taxon>
        <taxon>Polyporales</taxon>
        <taxon>Meruliaceae</taxon>
        <taxon>Phlebia</taxon>
    </lineage>
</organism>
<sequence>MAGEIRRKLDPLTYIYSDFPFIQNRRMPAVLVPSLPSLSNVDRAATYYCYFIAGWATQREYLYVKNEQECQSDVTQVDPWVTIHKTIRDREEDKVHDCKDDMDTLLVFAGLYSAVLTSFLVQSYQSLQEDPQQTSVVLLRQITLQTRSYTLSNGSLNSTTSPLPPSSPFEAASSDVIVNICWFASLILSLSTASFGMLVKQWLREYLAIDRTVPEERIRILHFRARGVEDWKLFEIAAVLPLVLQLSLALFFVGLCYLASETHPKLRATSLTLVSGWALLFILAILAPLVSARCPYKTTFLKALFQRVRPRLHDRVISPTLDFVQHLSRLCAPIKQLCSNICRLCNKLARLLRTRDSDSRAQQRKEDDASCSDDPGHLPHNVPDITMSPLTKYTLDAYDTIPEEAEARTSEKNDLRIFREVDEVLRDDNLLVVVRRALQQRRLEPREVLHFVVSTLHGRLGLQVSDLADGAGVLKKVDELAPSTCLAFINILSDIMQCKGDPFLT</sequence>